<sequence length="235" mass="24618">MTSSPVVGTVSSFVTSRGQAVVSPTQQDESSSAPQGFQLFGKTGSYAAIVSSPNLAFVKTNEPSSGAKKPGMGTGRNQASPTAVVSQVDLLRRTSKSVGSTAKATFPVVIDSSATTPPLFGPATDAVAAAEAAAIQAKADRPKKVRARQTKAKKVKQYIPIAPALSLRNDKKRSTQSSSSVKEQFLQVVALHSSASSSSSSHKRAKTVAVNINDMSPPEQVQFRKERNCVLAKKT</sequence>
<organism evidence="2">
    <name type="scientific">Entomoneis paludosa</name>
    <dbReference type="NCBI Taxonomy" id="265537"/>
    <lineage>
        <taxon>Eukaryota</taxon>
        <taxon>Sar</taxon>
        <taxon>Stramenopiles</taxon>
        <taxon>Ochrophyta</taxon>
        <taxon>Bacillariophyta</taxon>
        <taxon>Bacillariophyceae</taxon>
        <taxon>Bacillariophycidae</taxon>
        <taxon>Entomoneidaceae</taxon>
        <taxon>Entomoneis</taxon>
    </lineage>
</organism>
<dbReference type="EMBL" id="HBHT01031274">
    <property type="protein sequence ID" value="CAD9983254.1"/>
    <property type="molecule type" value="Transcribed_RNA"/>
</dbReference>
<protein>
    <submittedName>
        <fullName evidence="2">Uncharacterized protein</fullName>
    </submittedName>
</protein>
<evidence type="ECO:0000313" key="2">
    <source>
        <dbReference type="EMBL" id="CAD9983254.1"/>
    </source>
</evidence>
<reference evidence="2" key="1">
    <citation type="submission" date="2021-01" db="EMBL/GenBank/DDBJ databases">
        <authorList>
            <person name="Corre E."/>
            <person name="Pelletier E."/>
            <person name="Niang G."/>
            <person name="Scheremetjew M."/>
            <person name="Finn R."/>
            <person name="Kale V."/>
            <person name="Holt S."/>
            <person name="Cochrane G."/>
            <person name="Meng A."/>
            <person name="Brown T."/>
            <person name="Cohen L."/>
        </authorList>
    </citation>
    <scope>NUCLEOTIDE SEQUENCE</scope>
    <source>
        <strain evidence="2">CCMP125</strain>
    </source>
</reference>
<feature type="region of interest" description="Disordered" evidence="1">
    <location>
        <begin position="58"/>
        <end position="81"/>
    </location>
</feature>
<feature type="region of interest" description="Disordered" evidence="1">
    <location>
        <begin position="15"/>
        <end position="36"/>
    </location>
</feature>
<feature type="compositionally biased region" description="Polar residues" evidence="1">
    <location>
        <begin position="15"/>
        <end position="35"/>
    </location>
</feature>
<evidence type="ECO:0000256" key="1">
    <source>
        <dbReference type="SAM" id="MobiDB-lite"/>
    </source>
</evidence>
<accession>A0A7S2YLW9</accession>
<gene>
    <name evidence="2" type="ORF">APAL1065_LOCUS21020</name>
</gene>
<dbReference type="AlphaFoldDB" id="A0A7S2YLW9"/>
<name>A0A7S2YLW9_9STRA</name>
<proteinExistence type="predicted"/>